<gene>
    <name evidence="2" type="ORF">FCE95_13075</name>
</gene>
<dbReference type="OrthoDB" id="5955043at2"/>
<evidence type="ECO:0000259" key="1">
    <source>
        <dbReference type="Pfam" id="PF10671"/>
    </source>
</evidence>
<sequence>MNNTQRTLITIGMLLIATASGCSTHTAPGLKGKWKPINHFSETAEAVPINPPYIFSATPADATLKTLLERWAKDSGKTLSYRHPNDYTLYAPVSRIRTRSLDEALTALTAAYANQRVSITLEQQAIVVSESPQLDGNKLP</sequence>
<feature type="domain" description="Toxin co-regulated pilus biosynthesis protein Q C-terminal" evidence="1">
    <location>
        <begin position="55"/>
        <end position="120"/>
    </location>
</feature>
<evidence type="ECO:0000313" key="2">
    <source>
        <dbReference type="EMBL" id="TKR31013.1"/>
    </source>
</evidence>
<reference evidence="2 3" key="1">
    <citation type="submission" date="2019-04" db="EMBL/GenBank/DDBJ databases">
        <title>Reference strain of H23.</title>
        <authorList>
            <person name="Luo X."/>
        </authorList>
    </citation>
    <scope>NUCLEOTIDE SEQUENCE [LARGE SCALE GENOMIC DNA]</scope>
    <source>
        <strain evidence="2 3">H23</strain>
    </source>
</reference>
<dbReference type="EMBL" id="SZUA01000002">
    <property type="protein sequence ID" value="TKR31013.1"/>
    <property type="molecule type" value="Genomic_DNA"/>
</dbReference>
<dbReference type="Pfam" id="PF10671">
    <property type="entry name" value="TcpQ"/>
    <property type="match status" value="1"/>
</dbReference>
<name>A0A4V5ZPZ8_9GAMM</name>
<dbReference type="PROSITE" id="PS51257">
    <property type="entry name" value="PROKAR_LIPOPROTEIN"/>
    <property type="match status" value="1"/>
</dbReference>
<accession>A0A4V5ZPZ8</accession>
<dbReference type="AlphaFoldDB" id="A0A4V5ZPZ8"/>
<proteinExistence type="predicted"/>
<dbReference type="RefSeq" id="WP_137267445.1">
    <property type="nucleotide sequence ID" value="NZ_SZUA01000002.1"/>
</dbReference>
<keyword evidence="3" id="KW-1185">Reference proteome</keyword>
<protein>
    <recommendedName>
        <fullName evidence="1">Toxin co-regulated pilus biosynthesis protein Q C-terminal domain-containing protein</fullName>
    </recommendedName>
</protein>
<dbReference type="InterPro" id="IPR018927">
    <property type="entry name" value="Pilus_synth_Q_C"/>
</dbReference>
<organism evidence="2 3">
    <name type="scientific">Luteimonas gilva</name>
    <dbReference type="NCBI Taxonomy" id="2572684"/>
    <lineage>
        <taxon>Bacteria</taxon>
        <taxon>Pseudomonadati</taxon>
        <taxon>Pseudomonadota</taxon>
        <taxon>Gammaproteobacteria</taxon>
        <taxon>Lysobacterales</taxon>
        <taxon>Lysobacteraceae</taxon>
        <taxon>Luteimonas</taxon>
    </lineage>
</organism>
<dbReference type="Proteomes" id="UP000308707">
    <property type="component" value="Unassembled WGS sequence"/>
</dbReference>
<comment type="caution">
    <text evidence="2">The sequence shown here is derived from an EMBL/GenBank/DDBJ whole genome shotgun (WGS) entry which is preliminary data.</text>
</comment>
<dbReference type="Gene3D" id="3.55.50.70">
    <property type="match status" value="1"/>
</dbReference>
<evidence type="ECO:0000313" key="3">
    <source>
        <dbReference type="Proteomes" id="UP000308707"/>
    </source>
</evidence>